<dbReference type="PANTHER" id="PTHR45458">
    <property type="entry name" value="SHORT-CHAIN DEHYDROGENASE/REDUCTASE SDR"/>
    <property type="match status" value="1"/>
</dbReference>
<dbReference type="InterPro" id="IPR002347">
    <property type="entry name" value="SDR_fam"/>
</dbReference>
<dbReference type="EMBL" id="ADOS01001318">
    <property type="status" value="NOT_ANNOTATED_CDS"/>
    <property type="molecule type" value="Genomic_DNA"/>
</dbReference>
<reference evidence="3" key="1">
    <citation type="journal article" date="2010" name="Genome Biol.">
        <title>Genome sequence of the necrotrophic plant pathogen Pythium ultimum reveals original pathogenicity mechanisms and effector repertoire.</title>
        <authorList>
            <person name="Levesque C.A."/>
            <person name="Brouwer H."/>
            <person name="Cano L."/>
            <person name="Hamilton J.P."/>
            <person name="Holt C."/>
            <person name="Huitema E."/>
            <person name="Raffaele S."/>
            <person name="Robideau G.P."/>
            <person name="Thines M."/>
            <person name="Win J."/>
            <person name="Zerillo M.M."/>
            <person name="Beakes G.W."/>
            <person name="Boore J.L."/>
            <person name="Busam D."/>
            <person name="Dumas B."/>
            <person name="Ferriera S."/>
            <person name="Fuerstenberg S.I."/>
            <person name="Gachon C.M."/>
            <person name="Gaulin E."/>
            <person name="Govers F."/>
            <person name="Grenville-Briggs L."/>
            <person name="Horner N."/>
            <person name="Hostetler J."/>
            <person name="Jiang R.H."/>
            <person name="Johnson J."/>
            <person name="Krajaejun T."/>
            <person name="Lin H."/>
            <person name="Meijer H.J."/>
            <person name="Moore B."/>
            <person name="Morris P."/>
            <person name="Phuntmart V."/>
            <person name="Puiu D."/>
            <person name="Shetty J."/>
            <person name="Stajich J.E."/>
            <person name="Tripathy S."/>
            <person name="Wawra S."/>
            <person name="van West P."/>
            <person name="Whitty B.R."/>
            <person name="Coutinho P.M."/>
            <person name="Henrissat B."/>
            <person name="Martin F."/>
            <person name="Thomas P.D."/>
            <person name="Tyler B.M."/>
            <person name="De Vries R.P."/>
            <person name="Kamoun S."/>
            <person name="Yandell M."/>
            <person name="Tisserat N."/>
            <person name="Buell C.R."/>
        </authorList>
    </citation>
    <scope>NUCLEOTIDE SEQUENCE</scope>
    <source>
        <strain evidence="3">DAOM:BR144</strain>
    </source>
</reference>
<reference evidence="3" key="2">
    <citation type="submission" date="2010-04" db="EMBL/GenBank/DDBJ databases">
        <authorList>
            <person name="Buell R."/>
            <person name="Hamilton J."/>
            <person name="Hostetler J."/>
        </authorList>
    </citation>
    <scope>NUCLEOTIDE SEQUENCE [LARGE SCALE GENOMIC DNA]</scope>
    <source>
        <strain evidence="3">DAOM:BR144</strain>
    </source>
</reference>
<dbReference type="Pfam" id="PF00106">
    <property type="entry name" value="adh_short"/>
    <property type="match status" value="1"/>
</dbReference>
<dbReference type="OMA" id="WHREGYE"/>
<dbReference type="PRINTS" id="PR00080">
    <property type="entry name" value="SDRFAMILY"/>
</dbReference>
<evidence type="ECO:0000313" key="2">
    <source>
        <dbReference type="EnsemblProtists" id="PYU1_T014949"/>
    </source>
</evidence>
<dbReference type="SUPFAM" id="SSF51735">
    <property type="entry name" value="NAD(P)-binding Rossmann-fold domains"/>
    <property type="match status" value="1"/>
</dbReference>
<evidence type="ECO:0000313" key="3">
    <source>
        <dbReference type="Proteomes" id="UP000019132"/>
    </source>
</evidence>
<name>K3XCK0_GLOUD</name>
<sequence length="238" mass="25609">MASKTVLVTGCNRGIGLQFVQEYIKLGWNVIAAVRDPTTADELNALAPYKIVQLDIGDEESVLNAAKELGDEAIDLLINNAGIIMLENLANSTKANMLKLFEVNAVGPFLVTRAFVPHLKAAVAKNGSANVAQISSLVGSIDLNIGKNYGYPTSKAALNMISSSLAIDLKHDSIGVFILHPGYVNTRMTGGRDIVWHGNVMKAISTQSSAQDLIEVISKRTLEDTGKFYSYTGESIPW</sequence>
<dbReference type="Gene3D" id="3.40.50.720">
    <property type="entry name" value="NAD(P)-binding Rossmann-like Domain"/>
    <property type="match status" value="1"/>
</dbReference>
<reference evidence="2" key="3">
    <citation type="submission" date="2015-02" db="UniProtKB">
        <authorList>
            <consortium name="EnsemblProtists"/>
        </authorList>
    </citation>
    <scope>IDENTIFICATION</scope>
    <source>
        <strain evidence="2">DAOM BR144</strain>
    </source>
</reference>
<dbReference type="PANTHER" id="PTHR45458:SF1">
    <property type="entry name" value="SHORT CHAIN DEHYDROGENASE"/>
    <property type="match status" value="1"/>
</dbReference>
<accession>K3XCK0</accession>
<keyword evidence="3" id="KW-1185">Reference proteome</keyword>
<dbReference type="PROSITE" id="PS00061">
    <property type="entry name" value="ADH_SHORT"/>
    <property type="match status" value="1"/>
</dbReference>
<evidence type="ECO:0000256" key="1">
    <source>
        <dbReference type="RuleBase" id="RU000363"/>
    </source>
</evidence>
<organism evidence="2 3">
    <name type="scientific">Globisporangium ultimum (strain ATCC 200006 / CBS 805.95 / DAOM BR144)</name>
    <name type="common">Pythium ultimum</name>
    <dbReference type="NCBI Taxonomy" id="431595"/>
    <lineage>
        <taxon>Eukaryota</taxon>
        <taxon>Sar</taxon>
        <taxon>Stramenopiles</taxon>
        <taxon>Oomycota</taxon>
        <taxon>Peronosporomycetes</taxon>
        <taxon>Pythiales</taxon>
        <taxon>Pythiaceae</taxon>
        <taxon>Globisporangium</taxon>
    </lineage>
</organism>
<dbReference type="InterPro" id="IPR052184">
    <property type="entry name" value="SDR_enzymes"/>
</dbReference>
<dbReference type="HOGENOM" id="CLU_010194_9_1_1"/>
<proteinExistence type="inferred from homology"/>
<dbReference type="InParanoid" id="K3XCK0"/>
<dbReference type="InterPro" id="IPR036291">
    <property type="entry name" value="NAD(P)-bd_dom_sf"/>
</dbReference>
<dbReference type="InterPro" id="IPR020904">
    <property type="entry name" value="Sc_DH/Rdtase_CS"/>
</dbReference>
<comment type="similarity">
    <text evidence="1">Belongs to the short-chain dehydrogenases/reductases (SDR) family.</text>
</comment>
<dbReference type="GO" id="GO:0016616">
    <property type="term" value="F:oxidoreductase activity, acting on the CH-OH group of donors, NAD or NADP as acceptor"/>
    <property type="evidence" value="ECO:0007669"/>
    <property type="project" value="TreeGrafter"/>
</dbReference>
<dbReference type="EnsemblProtists" id="PYU1_T014949">
    <property type="protein sequence ID" value="PYU1_T014949"/>
    <property type="gene ID" value="PYU1_G014918"/>
</dbReference>
<protein>
    <submittedName>
        <fullName evidence="2">Uncharacterized protein</fullName>
    </submittedName>
</protein>
<dbReference type="eggNOG" id="KOG1611">
    <property type="taxonomic scope" value="Eukaryota"/>
</dbReference>
<dbReference type="PRINTS" id="PR00081">
    <property type="entry name" value="GDHRDH"/>
</dbReference>
<dbReference type="CDD" id="cd05325">
    <property type="entry name" value="carb_red_sniffer_like_SDR_c"/>
    <property type="match status" value="1"/>
</dbReference>
<dbReference type="VEuPathDB" id="FungiDB:PYU1_G014918"/>
<dbReference type="AlphaFoldDB" id="K3XCK0"/>
<dbReference type="Proteomes" id="UP000019132">
    <property type="component" value="Unassembled WGS sequence"/>
</dbReference>